<evidence type="ECO:0000256" key="1">
    <source>
        <dbReference type="SAM" id="Phobius"/>
    </source>
</evidence>
<evidence type="ECO:0000313" key="2">
    <source>
        <dbReference type="EMBL" id="ACO34917.1"/>
    </source>
</evidence>
<feature type="transmembrane region" description="Helical" evidence="1">
    <location>
        <begin position="12"/>
        <end position="35"/>
    </location>
</feature>
<keyword evidence="1" id="KW-0472">Membrane</keyword>
<organism evidence="2">
    <name type="scientific">Drosophila melanogaster</name>
    <name type="common">Fruit fly</name>
    <dbReference type="NCBI Taxonomy" id="7227"/>
    <lineage>
        <taxon>Eukaryota</taxon>
        <taxon>Metazoa</taxon>
        <taxon>Ecdysozoa</taxon>
        <taxon>Arthropoda</taxon>
        <taxon>Hexapoda</taxon>
        <taxon>Insecta</taxon>
        <taxon>Pterygota</taxon>
        <taxon>Neoptera</taxon>
        <taxon>Endopterygota</taxon>
        <taxon>Diptera</taxon>
        <taxon>Brachycera</taxon>
        <taxon>Muscomorpha</taxon>
        <taxon>Ephydroidea</taxon>
        <taxon>Drosophilidae</taxon>
        <taxon>Drosophila</taxon>
        <taxon>Sophophora</taxon>
    </lineage>
</organism>
<dbReference type="Bgee" id="FBgn0261580">
    <property type="expression patterns" value="Expressed in imaginal disc and 4 other cell types or tissues"/>
</dbReference>
<feature type="transmembrane region" description="Helical" evidence="1">
    <location>
        <begin position="74"/>
        <end position="95"/>
    </location>
</feature>
<feature type="transmembrane region" description="Helical" evidence="1">
    <location>
        <begin position="107"/>
        <end position="129"/>
    </location>
</feature>
<keyword evidence="1" id="KW-0812">Transmembrane</keyword>
<dbReference type="HOGENOM" id="CLU_1867205_0_0_1"/>
<accession>C1C3D0</accession>
<reference evidence="2" key="1">
    <citation type="submission" date="2009-03" db="EMBL/GenBank/DDBJ databases">
        <authorList>
            <person name="Carlson J."/>
            <person name="Booth B."/>
            <person name="Frise E."/>
            <person name="Sandler J."/>
            <person name="Wan K."/>
            <person name="Yu C."/>
            <person name="Celniker S."/>
        </authorList>
    </citation>
    <scope>NUCLEOTIDE SEQUENCE</scope>
</reference>
<name>C1C3D0_DROME</name>
<protein>
    <submittedName>
        <fullName evidence="2">MIP07483p</fullName>
    </submittedName>
</protein>
<dbReference type="OrthoDB" id="7872427at2759"/>
<feature type="transmembrane region" description="Helical" evidence="1">
    <location>
        <begin position="47"/>
        <end position="67"/>
    </location>
</feature>
<dbReference type="EMBL" id="BT081359">
    <property type="protein sequence ID" value="ACO34917.1"/>
    <property type="molecule type" value="mRNA"/>
</dbReference>
<sequence length="140" mass="15723">PIEMCCNANRQLLCIFTGALAILISTLCLGFMLYRLGTTGINHWEEAYLVAWAVIILAAVPLIVGAIKEIRYLLVIWIVVALISGISLIVIQIEMFHSFFHKDPDTAFHILGGIVIIVFVLLLCCFLYFPYTYARELEGD</sequence>
<proteinExistence type="evidence at transcript level"/>
<dbReference type="VEuPathDB" id="VectorBase:FBgn0261580"/>
<dbReference type="AlphaFoldDB" id="C1C3D0"/>
<feature type="non-terminal residue" evidence="2">
    <location>
        <position position="1"/>
    </location>
</feature>
<keyword evidence="1" id="KW-1133">Transmembrane helix</keyword>